<dbReference type="STRING" id="1450538.A0A2V5IIR6"/>
<keyword evidence="2" id="KW-1185">Reference proteome</keyword>
<protein>
    <recommendedName>
        <fullName evidence="3">Metallo-beta-lactamase domain-containing protein</fullName>
    </recommendedName>
</protein>
<dbReference type="Proteomes" id="UP000249829">
    <property type="component" value="Unassembled WGS sequence"/>
</dbReference>
<evidence type="ECO:0008006" key="3">
    <source>
        <dbReference type="Google" id="ProtNLM"/>
    </source>
</evidence>
<evidence type="ECO:0000313" key="1">
    <source>
        <dbReference type="EMBL" id="PYI19616.1"/>
    </source>
</evidence>
<sequence length="299" mass="33356">MASLNPVFTNLNGDSSWLISLPWPTGGYFHLLLDPWLGGPAIITSSWLSHITHVEQEKFQTIAQVEQLARDISGPRDSEGHIDAVIVSHPFSDHTHKDTLIQLASTVPVYAACEAAAVVRSWNHFDTVVDIPDYAPTTPWREEDLAPLPSWLHLLRIPTGEPHPALHFGIVLALASRNERREAIIYSPHGIEPQFLQPLVDEESFATLALLHGIDDQSTLGVPQLGVENGLRLEALTGARYWLRTHNPRLNFRGLIGWFYRSVPRTLDEGLNQAERETGTKRARPNYVEVANGESVVLE</sequence>
<gene>
    <name evidence="1" type="ORF">BO99DRAFT_473531</name>
</gene>
<dbReference type="Gene3D" id="3.60.15.10">
    <property type="entry name" value="Ribonuclease Z/Hydroxyacylglutathione hydrolase-like"/>
    <property type="match status" value="1"/>
</dbReference>
<dbReference type="SUPFAM" id="SSF56281">
    <property type="entry name" value="Metallo-hydrolase/oxidoreductase"/>
    <property type="match status" value="1"/>
</dbReference>
<accession>A0A2V5IIR6</accession>
<evidence type="ECO:0000313" key="2">
    <source>
        <dbReference type="Proteomes" id="UP000249829"/>
    </source>
</evidence>
<dbReference type="EMBL" id="KZ825133">
    <property type="protein sequence ID" value="PYI19616.1"/>
    <property type="molecule type" value="Genomic_DNA"/>
</dbReference>
<name>A0A2V5IIR6_ASPV1</name>
<dbReference type="OMA" id="WFSTQWH"/>
<organism evidence="1 2">
    <name type="scientific">Aspergillus violaceofuscus (strain CBS 115571)</name>
    <dbReference type="NCBI Taxonomy" id="1450538"/>
    <lineage>
        <taxon>Eukaryota</taxon>
        <taxon>Fungi</taxon>
        <taxon>Dikarya</taxon>
        <taxon>Ascomycota</taxon>
        <taxon>Pezizomycotina</taxon>
        <taxon>Eurotiomycetes</taxon>
        <taxon>Eurotiomycetidae</taxon>
        <taxon>Eurotiales</taxon>
        <taxon>Aspergillaceae</taxon>
        <taxon>Aspergillus</taxon>
    </lineage>
</organism>
<proteinExistence type="predicted"/>
<dbReference type="PANTHER" id="PTHR36142:SF2">
    <property type="entry name" value="METALLO-HYDROLASE_OXIDOREDUCTASE SUPERFAMILY PROTEIN"/>
    <property type="match status" value="1"/>
</dbReference>
<dbReference type="AlphaFoldDB" id="A0A2V5IIR6"/>
<reference evidence="1 2" key="1">
    <citation type="submission" date="2018-02" db="EMBL/GenBank/DDBJ databases">
        <title>The genomes of Aspergillus section Nigri reveals drivers in fungal speciation.</title>
        <authorList>
            <consortium name="DOE Joint Genome Institute"/>
            <person name="Vesth T.C."/>
            <person name="Nybo J."/>
            <person name="Theobald S."/>
            <person name="Brandl J."/>
            <person name="Frisvad J.C."/>
            <person name="Nielsen K.F."/>
            <person name="Lyhne E.K."/>
            <person name="Kogle M.E."/>
            <person name="Kuo A."/>
            <person name="Riley R."/>
            <person name="Clum A."/>
            <person name="Nolan M."/>
            <person name="Lipzen A."/>
            <person name="Salamov A."/>
            <person name="Henrissat B."/>
            <person name="Wiebenga A."/>
            <person name="De vries R.P."/>
            <person name="Grigoriev I.V."/>
            <person name="Mortensen U.H."/>
            <person name="Andersen M.R."/>
            <person name="Baker S.E."/>
        </authorList>
    </citation>
    <scope>NUCLEOTIDE SEQUENCE [LARGE SCALE GENOMIC DNA]</scope>
    <source>
        <strain evidence="1 2">CBS 115571</strain>
    </source>
</reference>
<dbReference type="InterPro" id="IPR036866">
    <property type="entry name" value="RibonucZ/Hydroxyglut_hydro"/>
</dbReference>
<dbReference type="PANTHER" id="PTHR36142">
    <property type="entry name" value="METALLO-HYDROLASE/OXIDOREDUCTASE SUPERFAMILY PROTEIN"/>
    <property type="match status" value="1"/>
</dbReference>